<evidence type="ECO:0000256" key="1">
    <source>
        <dbReference type="ARBA" id="ARBA00008682"/>
    </source>
</evidence>
<dbReference type="SMART" id="SM00636">
    <property type="entry name" value="Glyco_18"/>
    <property type="match status" value="1"/>
</dbReference>
<evidence type="ECO:0000313" key="3">
    <source>
        <dbReference type="EMBL" id="GFF18270.1"/>
    </source>
</evidence>
<dbReference type="InterPro" id="IPR011583">
    <property type="entry name" value="Chitinase_II/V-like_cat"/>
</dbReference>
<sequence length="465" mass="52073">MGIHSSRPKRCAVFFVLLILFPISQTAARGYTGNSDSVSCDRVSEGEPALTVEWSKASFCSEDGVEHKRESPRVEDVYRPSCNKSSHSLQRVVGYYETWTIRRRCNVFWPERIPPGVYTHINVAYAVIDPDTFEVRPSLLADISLFTRLTDLKRSDPDLKVYIALGGSTYSSPGPTEHTFSDLAASEANQTAFIKSLTKFMTAFDFDGVDLDWQYPGAENRGGRPQDFANFPRFLKNLKAALRQTGGRDGLSITLPSSYQYLQHYDIQRIRNHVDFFNVMTYDLHGTYRKGEAWNDESLNAHTNLTEIQDSLDLLWQYDISPEQVVLGMAFYGRTFQLADPSCNTPGCPFASGGEAQRCSYEVGVLMNSEIDDIVARNNLAPILDSKAAVKMVTWDNQWVAYDDVDTFQLKADFARSQCLGGLMVWAVSHDHASGAYSQALKTAARRKFVALADDVTVDDTILST</sequence>
<protein>
    <recommendedName>
        <fullName evidence="2">chitinase</fullName>
        <ecNumber evidence="2">3.2.1.14</ecNumber>
    </recommendedName>
</protein>
<keyword evidence="4" id="KW-1185">Reference proteome</keyword>
<evidence type="ECO:0000313" key="4">
    <source>
        <dbReference type="Proteomes" id="UP000452235"/>
    </source>
</evidence>
<name>A0A5M3Z9P2_ASPTE</name>
<dbReference type="PANTHER" id="PTHR11177:SF402">
    <property type="entry name" value="CHITINASE"/>
    <property type="match status" value="1"/>
</dbReference>
<dbReference type="Gene3D" id="3.20.20.80">
    <property type="entry name" value="Glycosidases"/>
    <property type="match status" value="1"/>
</dbReference>
<dbReference type="InterPro" id="IPR001223">
    <property type="entry name" value="Glyco_hydro18_cat"/>
</dbReference>
<keyword evidence="3" id="KW-0378">Hydrolase</keyword>
<dbReference type="InterPro" id="IPR017853">
    <property type="entry name" value="GH"/>
</dbReference>
<dbReference type="Gene3D" id="3.10.50.10">
    <property type="match status" value="1"/>
</dbReference>
<dbReference type="SUPFAM" id="SSF54556">
    <property type="entry name" value="Chitinase insertion domain"/>
    <property type="match status" value="1"/>
</dbReference>
<dbReference type="OrthoDB" id="73875at2759"/>
<dbReference type="Proteomes" id="UP000452235">
    <property type="component" value="Unassembled WGS sequence"/>
</dbReference>
<dbReference type="InterPro" id="IPR029070">
    <property type="entry name" value="Chitinase_insertion_sf"/>
</dbReference>
<dbReference type="PROSITE" id="PS51910">
    <property type="entry name" value="GH18_2"/>
    <property type="match status" value="1"/>
</dbReference>
<dbReference type="EC" id="3.2.1.14" evidence="2"/>
<gene>
    <name evidence="3" type="ORF">ATEIFO6365_0008021400</name>
</gene>
<comment type="similarity">
    <text evidence="1">Belongs to the glycosyl hydrolase 18 family. Chitinase class V subfamily.</text>
</comment>
<dbReference type="GO" id="GO:0008061">
    <property type="term" value="F:chitin binding"/>
    <property type="evidence" value="ECO:0007669"/>
    <property type="project" value="InterPro"/>
</dbReference>
<proteinExistence type="inferred from homology"/>
<accession>A0A5M3Z9P2</accession>
<dbReference type="AlphaFoldDB" id="A0A5M3Z9P2"/>
<dbReference type="PANTHER" id="PTHR11177">
    <property type="entry name" value="CHITINASE"/>
    <property type="match status" value="1"/>
</dbReference>
<evidence type="ECO:0000256" key="2">
    <source>
        <dbReference type="ARBA" id="ARBA00012729"/>
    </source>
</evidence>
<dbReference type="EMBL" id="BLJY01000008">
    <property type="protein sequence ID" value="GFF18270.1"/>
    <property type="molecule type" value="Genomic_DNA"/>
</dbReference>
<dbReference type="GO" id="GO:0008843">
    <property type="term" value="F:endochitinase activity"/>
    <property type="evidence" value="ECO:0007669"/>
    <property type="project" value="UniProtKB-EC"/>
</dbReference>
<reference evidence="3 4" key="1">
    <citation type="submission" date="2020-01" db="EMBL/GenBank/DDBJ databases">
        <title>Aspergillus terreus IFO 6365 whole genome shotgun sequence.</title>
        <authorList>
            <person name="Kanamasa S."/>
            <person name="Takahashi H."/>
        </authorList>
    </citation>
    <scope>NUCLEOTIDE SEQUENCE [LARGE SCALE GENOMIC DNA]</scope>
    <source>
        <strain evidence="3 4">IFO 6365</strain>
    </source>
</reference>
<dbReference type="Pfam" id="PF00704">
    <property type="entry name" value="Glyco_hydro_18"/>
    <property type="match status" value="1"/>
</dbReference>
<dbReference type="GO" id="GO:0005975">
    <property type="term" value="P:carbohydrate metabolic process"/>
    <property type="evidence" value="ECO:0007669"/>
    <property type="project" value="InterPro"/>
</dbReference>
<organism evidence="3 4">
    <name type="scientific">Aspergillus terreus</name>
    <dbReference type="NCBI Taxonomy" id="33178"/>
    <lineage>
        <taxon>Eukaryota</taxon>
        <taxon>Fungi</taxon>
        <taxon>Dikarya</taxon>
        <taxon>Ascomycota</taxon>
        <taxon>Pezizomycotina</taxon>
        <taxon>Eurotiomycetes</taxon>
        <taxon>Eurotiomycetidae</taxon>
        <taxon>Eurotiales</taxon>
        <taxon>Aspergillaceae</taxon>
        <taxon>Aspergillus</taxon>
        <taxon>Aspergillus subgen. Circumdati</taxon>
    </lineage>
</organism>
<dbReference type="SUPFAM" id="SSF51445">
    <property type="entry name" value="(Trans)glycosidases"/>
    <property type="match status" value="1"/>
</dbReference>
<dbReference type="VEuPathDB" id="FungiDB:ATEG_06463"/>
<dbReference type="InterPro" id="IPR050314">
    <property type="entry name" value="Glycosyl_Hydrlase_18"/>
</dbReference>
<comment type="caution">
    <text evidence="3">The sequence shown here is derived from an EMBL/GenBank/DDBJ whole genome shotgun (WGS) entry which is preliminary data.</text>
</comment>